<name>A0A4R6FIX6_9SPHN</name>
<organism evidence="4 5">
    <name type="scientific">Stakelama pacifica</name>
    <dbReference type="NCBI Taxonomy" id="517720"/>
    <lineage>
        <taxon>Bacteria</taxon>
        <taxon>Pseudomonadati</taxon>
        <taxon>Pseudomonadota</taxon>
        <taxon>Alphaproteobacteria</taxon>
        <taxon>Sphingomonadales</taxon>
        <taxon>Sphingomonadaceae</taxon>
        <taxon>Stakelama</taxon>
    </lineage>
</organism>
<dbReference type="Proteomes" id="UP000295493">
    <property type="component" value="Unassembled WGS sequence"/>
</dbReference>
<protein>
    <recommendedName>
        <fullName evidence="3">Rap1a immunity protein domain-containing protein</fullName>
    </recommendedName>
</protein>
<evidence type="ECO:0000313" key="4">
    <source>
        <dbReference type="EMBL" id="TDN81217.1"/>
    </source>
</evidence>
<evidence type="ECO:0000256" key="2">
    <source>
        <dbReference type="SAM" id="SignalP"/>
    </source>
</evidence>
<dbReference type="RefSeq" id="WP_133496063.1">
    <property type="nucleotide sequence ID" value="NZ_BMLU01000008.1"/>
</dbReference>
<evidence type="ECO:0000313" key="5">
    <source>
        <dbReference type="Proteomes" id="UP000295493"/>
    </source>
</evidence>
<dbReference type="EMBL" id="SNWD01000008">
    <property type="protein sequence ID" value="TDN81217.1"/>
    <property type="molecule type" value="Genomic_DNA"/>
</dbReference>
<reference evidence="4 5" key="1">
    <citation type="submission" date="2019-03" db="EMBL/GenBank/DDBJ databases">
        <title>Genomic Encyclopedia of Type Strains, Phase IV (KMG-IV): sequencing the most valuable type-strain genomes for metagenomic binning, comparative biology and taxonomic classification.</title>
        <authorList>
            <person name="Goeker M."/>
        </authorList>
    </citation>
    <scope>NUCLEOTIDE SEQUENCE [LARGE SCALE GENOMIC DNA]</scope>
    <source>
        <strain evidence="4 5">DSM 25059</strain>
    </source>
</reference>
<feature type="signal peptide" evidence="2">
    <location>
        <begin position="1"/>
        <end position="22"/>
    </location>
</feature>
<proteinExistence type="predicted"/>
<accession>A0A4R6FIX6</accession>
<dbReference type="InterPro" id="IPR041238">
    <property type="entry name" value="Rap1a"/>
</dbReference>
<dbReference type="AlphaFoldDB" id="A0A4R6FIX6"/>
<feature type="region of interest" description="Disordered" evidence="1">
    <location>
        <begin position="22"/>
        <end position="42"/>
    </location>
</feature>
<feature type="domain" description="Rap1a immunity protein" evidence="3">
    <location>
        <begin position="56"/>
        <end position="142"/>
    </location>
</feature>
<dbReference type="Gene3D" id="1.10.890.40">
    <property type="match status" value="1"/>
</dbReference>
<dbReference type="OrthoDB" id="7509456at2"/>
<keyword evidence="5" id="KW-1185">Reference proteome</keyword>
<dbReference type="Pfam" id="PF18602">
    <property type="entry name" value="Rap1a"/>
    <property type="match status" value="1"/>
</dbReference>
<gene>
    <name evidence="4" type="ORF">EV664_108159</name>
</gene>
<evidence type="ECO:0000256" key="1">
    <source>
        <dbReference type="SAM" id="MobiDB-lite"/>
    </source>
</evidence>
<keyword evidence="2" id="KW-0732">Signal</keyword>
<evidence type="ECO:0000259" key="3">
    <source>
        <dbReference type="Pfam" id="PF18602"/>
    </source>
</evidence>
<feature type="chain" id="PRO_5021034321" description="Rap1a immunity protein domain-containing protein" evidence="2">
    <location>
        <begin position="23"/>
        <end position="145"/>
    </location>
</feature>
<comment type="caution">
    <text evidence="4">The sequence shown here is derived from an EMBL/GenBank/DDBJ whole genome shotgun (WGS) entry which is preliminary data.</text>
</comment>
<sequence length="145" mass="15465">MKAALIIAAFALPLFQDGTAAAQQTRSAPSQNPQSAPVADRPLATARTSENAGFLTGNQLYSRCTETSPTSSSFCFAFIAGVHDTVRAYETWLKIREFCPPADVAQSDMRNSFMAYAKQRPASLSGQAASVVVAALKAKYPCPVQ</sequence>
<feature type="compositionally biased region" description="Polar residues" evidence="1">
    <location>
        <begin position="22"/>
        <end position="35"/>
    </location>
</feature>